<accession>A0A151K2V6</accession>
<sequence length="81" mass="9654">MAFNYLAADLVMQEDHVQHLERRAKRQLLRTIQDPSNLTDNEFRELYRLTPDLMYDLIDALEPRLQRTRITGLSVKKQVKL</sequence>
<dbReference type="Proteomes" id="UP000078492">
    <property type="component" value="Unassembled WGS sequence"/>
</dbReference>
<organism evidence="1 2">
    <name type="scientific">Trachymyrmex cornetzi</name>
    <dbReference type="NCBI Taxonomy" id="471704"/>
    <lineage>
        <taxon>Eukaryota</taxon>
        <taxon>Metazoa</taxon>
        <taxon>Ecdysozoa</taxon>
        <taxon>Arthropoda</taxon>
        <taxon>Hexapoda</taxon>
        <taxon>Insecta</taxon>
        <taxon>Pterygota</taxon>
        <taxon>Neoptera</taxon>
        <taxon>Endopterygota</taxon>
        <taxon>Hymenoptera</taxon>
        <taxon>Apocrita</taxon>
        <taxon>Aculeata</taxon>
        <taxon>Formicoidea</taxon>
        <taxon>Formicidae</taxon>
        <taxon>Myrmicinae</taxon>
        <taxon>Trachymyrmex</taxon>
    </lineage>
</organism>
<evidence type="ECO:0000313" key="2">
    <source>
        <dbReference type="Proteomes" id="UP000078492"/>
    </source>
</evidence>
<dbReference type="EMBL" id="LKEY01014535">
    <property type="protein sequence ID" value="KYN50456.1"/>
    <property type="molecule type" value="Genomic_DNA"/>
</dbReference>
<name>A0A151K2V6_9HYME</name>
<reference evidence="1 2" key="1">
    <citation type="submission" date="2015-09" db="EMBL/GenBank/DDBJ databases">
        <title>Trachymyrmex cornetzi WGS genome.</title>
        <authorList>
            <person name="Nygaard S."/>
            <person name="Hu H."/>
            <person name="Boomsma J."/>
            <person name="Zhang G."/>
        </authorList>
    </citation>
    <scope>NUCLEOTIDE SEQUENCE [LARGE SCALE GENOMIC DNA]</scope>
    <source>
        <strain evidence="1">Tcor2-1</strain>
        <tissue evidence="1">Whole body</tissue>
    </source>
</reference>
<dbReference type="AlphaFoldDB" id="A0A151K2V6"/>
<comment type="caution">
    <text evidence="1">The sequence shown here is derived from an EMBL/GenBank/DDBJ whole genome shotgun (WGS) entry which is preliminary data.</text>
</comment>
<keyword evidence="2" id="KW-1185">Reference proteome</keyword>
<proteinExistence type="predicted"/>
<gene>
    <name evidence="1" type="ORF">ALC57_00093</name>
</gene>
<evidence type="ECO:0000313" key="1">
    <source>
        <dbReference type="EMBL" id="KYN50456.1"/>
    </source>
</evidence>
<protein>
    <submittedName>
        <fullName evidence="1">Uncharacterized protein</fullName>
    </submittedName>
</protein>